<accession>A0A0B7ARQ0</accession>
<keyword evidence="1" id="KW-0812">Transmembrane</keyword>
<dbReference type="AlphaFoldDB" id="A0A0B7ARQ0"/>
<gene>
    <name evidence="2" type="primary">ORF132414</name>
</gene>
<feature type="transmembrane region" description="Helical" evidence="1">
    <location>
        <begin position="7"/>
        <end position="25"/>
    </location>
</feature>
<evidence type="ECO:0000313" key="2">
    <source>
        <dbReference type="EMBL" id="CEK82590.1"/>
    </source>
</evidence>
<proteinExistence type="predicted"/>
<keyword evidence="1" id="KW-0472">Membrane</keyword>
<name>A0A0B7ARQ0_9EUPU</name>
<sequence>KMRRTSILWWTALWFWMCVFIFIYVKVNRTQISYTEKRVAAQLKSEEIISTVRNNNEESNIPDSLIGLIQSMKDLEGNHSDYINESKCEDPEKSYQWNTSKEFDFVGPFDYLTNF</sequence>
<evidence type="ECO:0000256" key="1">
    <source>
        <dbReference type="SAM" id="Phobius"/>
    </source>
</evidence>
<keyword evidence="1" id="KW-1133">Transmembrane helix</keyword>
<feature type="non-terminal residue" evidence="2">
    <location>
        <position position="1"/>
    </location>
</feature>
<feature type="non-terminal residue" evidence="2">
    <location>
        <position position="115"/>
    </location>
</feature>
<reference evidence="2" key="1">
    <citation type="submission" date="2014-12" db="EMBL/GenBank/DDBJ databases">
        <title>Insight into the proteome of Arion vulgaris.</title>
        <authorList>
            <person name="Aradska J."/>
            <person name="Bulat T."/>
            <person name="Smidak R."/>
            <person name="Sarate P."/>
            <person name="Gangsoo J."/>
            <person name="Sialana F."/>
            <person name="Bilban M."/>
            <person name="Lubec G."/>
        </authorList>
    </citation>
    <scope>NUCLEOTIDE SEQUENCE</scope>
    <source>
        <tissue evidence="2">Skin</tissue>
    </source>
</reference>
<organism evidence="2">
    <name type="scientific">Arion vulgaris</name>
    <dbReference type="NCBI Taxonomy" id="1028688"/>
    <lineage>
        <taxon>Eukaryota</taxon>
        <taxon>Metazoa</taxon>
        <taxon>Spiralia</taxon>
        <taxon>Lophotrochozoa</taxon>
        <taxon>Mollusca</taxon>
        <taxon>Gastropoda</taxon>
        <taxon>Heterobranchia</taxon>
        <taxon>Euthyneura</taxon>
        <taxon>Panpulmonata</taxon>
        <taxon>Eupulmonata</taxon>
        <taxon>Stylommatophora</taxon>
        <taxon>Helicina</taxon>
        <taxon>Arionoidea</taxon>
        <taxon>Arionidae</taxon>
        <taxon>Arion</taxon>
    </lineage>
</organism>
<dbReference type="EMBL" id="HACG01035725">
    <property type="protein sequence ID" value="CEK82590.1"/>
    <property type="molecule type" value="Transcribed_RNA"/>
</dbReference>
<protein>
    <submittedName>
        <fullName evidence="2">Uncharacterized protein</fullName>
    </submittedName>
</protein>